<feature type="transmembrane region" description="Helical" evidence="1">
    <location>
        <begin position="12"/>
        <end position="35"/>
    </location>
</feature>
<keyword evidence="1" id="KW-0812">Transmembrane</keyword>
<feature type="transmembrane region" description="Helical" evidence="1">
    <location>
        <begin position="261"/>
        <end position="281"/>
    </location>
</feature>
<gene>
    <name evidence="2" type="ORF">SOIL9_33200</name>
</gene>
<keyword evidence="3" id="KW-1185">Reference proteome</keyword>
<keyword evidence="1" id="KW-1133">Transmembrane helix</keyword>
<dbReference type="EMBL" id="LR593886">
    <property type="protein sequence ID" value="VTR94394.1"/>
    <property type="molecule type" value="Genomic_DNA"/>
</dbReference>
<accession>A0A6P2D2S3</accession>
<evidence type="ECO:0000313" key="2">
    <source>
        <dbReference type="EMBL" id="VTR94394.1"/>
    </source>
</evidence>
<evidence type="ECO:0000256" key="1">
    <source>
        <dbReference type="SAM" id="Phobius"/>
    </source>
</evidence>
<dbReference type="KEGG" id="gms:SOIL9_33200"/>
<protein>
    <submittedName>
        <fullName evidence="2">Uncharacterized protein</fullName>
    </submittedName>
</protein>
<organism evidence="2 3">
    <name type="scientific">Gemmata massiliana</name>
    <dbReference type="NCBI Taxonomy" id="1210884"/>
    <lineage>
        <taxon>Bacteria</taxon>
        <taxon>Pseudomonadati</taxon>
        <taxon>Planctomycetota</taxon>
        <taxon>Planctomycetia</taxon>
        <taxon>Gemmatales</taxon>
        <taxon>Gemmataceae</taxon>
        <taxon>Gemmata</taxon>
    </lineage>
</organism>
<keyword evidence="1" id="KW-0472">Membrane</keyword>
<reference evidence="2 3" key="1">
    <citation type="submission" date="2019-05" db="EMBL/GenBank/DDBJ databases">
        <authorList>
            <consortium name="Science for Life Laboratories"/>
        </authorList>
    </citation>
    <scope>NUCLEOTIDE SEQUENCE [LARGE SCALE GENOMIC DNA]</scope>
    <source>
        <strain evidence="2">Soil9</strain>
    </source>
</reference>
<feature type="transmembrane region" description="Helical" evidence="1">
    <location>
        <begin position="287"/>
        <end position="313"/>
    </location>
</feature>
<feature type="transmembrane region" description="Helical" evidence="1">
    <location>
        <begin position="41"/>
        <end position="61"/>
    </location>
</feature>
<dbReference type="RefSeq" id="WP_162668933.1">
    <property type="nucleotide sequence ID" value="NZ_LR593886.1"/>
</dbReference>
<name>A0A6P2D2S3_9BACT</name>
<dbReference type="AlphaFoldDB" id="A0A6P2D2S3"/>
<proteinExistence type="predicted"/>
<evidence type="ECO:0000313" key="3">
    <source>
        <dbReference type="Proteomes" id="UP000464178"/>
    </source>
</evidence>
<dbReference type="Proteomes" id="UP000464178">
    <property type="component" value="Chromosome"/>
</dbReference>
<sequence>MIDRQSVGSRYTELLLILLGFAVAVGVALTATAAIRAHRNTTIIAAVTVAVAVLFLFRWWLVARGRRWITLTETGFILESRHGTFEFADDEITDLATESAARYSDGVPKAMTRRGVITLLNDRVPFRYEHPLDHPDPLETFLQRVLTDLTDRAEDTLARDETLRGYRWELTFDGLTVRTGRRERYLDIENIAAVEVVGGEVCVWERGETRPSAHIPAGSANALVLLTLLDRIICERGTDPDEAVGGLGRVMFERGRSANPFVLLIITLMFASGGAALGAVAGGLRGAALGIGVFAVICSPVFLAVLLTAGNVFRCHARGVFRRTAWLTRELRFEDVGRFTYAATRSYYNGFYVGTSVRMSFSPRAGVNGRDVSFSISMKNGDDELSRLRDHVSRVVAVHQLQRLERGEKVKWTEGLRFSPEGLEWTSNGNLFTRPVMRLIPYDQILSTDIHEGHFSLYVRSSKKAVYTTPVSASNFFPGLAMLDAIRHPAESHN</sequence>